<evidence type="ECO:0000256" key="13">
    <source>
        <dbReference type="ARBA" id="ARBA00023237"/>
    </source>
</evidence>
<dbReference type="Gene3D" id="3.30.1950.10">
    <property type="entry name" value="wza like domain"/>
    <property type="match status" value="1"/>
</dbReference>
<dbReference type="EMBL" id="JBIMPM010000054">
    <property type="protein sequence ID" value="MFH5255377.1"/>
    <property type="molecule type" value="Genomic_DNA"/>
</dbReference>
<accession>A0ABW7LBC5</accession>
<keyword evidence="14" id="KW-0449">Lipoprotein</keyword>
<evidence type="ECO:0000313" key="17">
    <source>
        <dbReference type="EMBL" id="MFH5255377.1"/>
    </source>
</evidence>
<dbReference type="Pfam" id="PF22461">
    <property type="entry name" value="SLBB_2"/>
    <property type="match status" value="2"/>
</dbReference>
<dbReference type="PANTHER" id="PTHR33619">
    <property type="entry name" value="POLYSACCHARIDE EXPORT PROTEIN GFCE-RELATED"/>
    <property type="match status" value="1"/>
</dbReference>
<evidence type="ECO:0000259" key="16">
    <source>
        <dbReference type="Pfam" id="PF22461"/>
    </source>
</evidence>
<evidence type="ECO:0000256" key="3">
    <source>
        <dbReference type="ARBA" id="ARBA00022448"/>
    </source>
</evidence>
<protein>
    <submittedName>
        <fullName evidence="17">Polysaccharide biosynthesis/export family protein</fullName>
    </submittedName>
</protein>
<feature type="domain" description="Polysaccharide export protein N-terminal" evidence="15">
    <location>
        <begin position="99"/>
        <end position="189"/>
    </location>
</feature>
<dbReference type="Pfam" id="PF02563">
    <property type="entry name" value="Poly_export"/>
    <property type="match status" value="1"/>
</dbReference>
<dbReference type="InterPro" id="IPR049712">
    <property type="entry name" value="Poly_export"/>
</dbReference>
<dbReference type="InterPro" id="IPR054765">
    <property type="entry name" value="SLBB_dom"/>
</dbReference>
<sequence length="393" mass="41403">MASPASKNRLPYRSIALSVASAVLAGCIAAPGMRMQLPPTIAANAAAPDTSATSLDHVSANAPTPVPVAVHDIGAELIRATRRDSRRAASDAARLLADSDAGYRVGDGDVLQIVVWDHPELAQAFGPHSSAPARPADAPGGFVVDPDGTLQFPYAGTLHVAGRTVGDIRALLAGRLAQWFRNPQVTVRVASFRSKRIYVEGEVREPGSYALNDTRTTLHDAIGRAGGFSAQADQSRIFIVRDGNEVRLDLSGAARPDLDPARIAMQDGDRLRIASRDDAAVFVLGEVNKPGRAVPSRNGRLTLSDALAQAGSMNQSTADAAQLYVIRGSSRTTPDIYRLDATSPVALVLANQFELEPQDIVYVDGGGLVRINRVLSLLMPAINAGLTAAIATK</sequence>
<evidence type="ECO:0000256" key="6">
    <source>
        <dbReference type="ARBA" id="ARBA00022692"/>
    </source>
</evidence>
<dbReference type="RefSeq" id="WP_395131182.1">
    <property type="nucleotide sequence ID" value="NZ_JBIMPM010000054.1"/>
</dbReference>
<keyword evidence="6" id="KW-0812">Transmembrane</keyword>
<dbReference type="Gene3D" id="3.10.560.10">
    <property type="entry name" value="Outer membrane lipoprotein wza domain like"/>
    <property type="match status" value="2"/>
</dbReference>
<evidence type="ECO:0000256" key="2">
    <source>
        <dbReference type="ARBA" id="ARBA00009450"/>
    </source>
</evidence>
<keyword evidence="8" id="KW-0625">Polysaccharide transport</keyword>
<dbReference type="InterPro" id="IPR003715">
    <property type="entry name" value="Poly_export_N"/>
</dbReference>
<keyword evidence="3" id="KW-0813">Transport</keyword>
<evidence type="ECO:0000256" key="8">
    <source>
        <dbReference type="ARBA" id="ARBA00023047"/>
    </source>
</evidence>
<comment type="caution">
    <text evidence="17">The sequence shown here is derived from an EMBL/GenBank/DDBJ whole genome shotgun (WGS) entry which is preliminary data.</text>
</comment>
<dbReference type="PANTHER" id="PTHR33619:SF3">
    <property type="entry name" value="POLYSACCHARIDE EXPORT PROTEIN GFCE-RELATED"/>
    <property type="match status" value="1"/>
</dbReference>
<keyword evidence="4" id="KW-1134">Transmembrane beta strand</keyword>
<keyword evidence="9" id="KW-0406">Ion transport</keyword>
<evidence type="ECO:0000256" key="7">
    <source>
        <dbReference type="ARBA" id="ARBA00022729"/>
    </source>
</evidence>
<gene>
    <name evidence="17" type="ORF">ACGTRS_29520</name>
</gene>
<dbReference type="PROSITE" id="PS51257">
    <property type="entry name" value="PROKAR_LIPOPROTEIN"/>
    <property type="match status" value="1"/>
</dbReference>
<evidence type="ECO:0000256" key="9">
    <source>
        <dbReference type="ARBA" id="ARBA00023065"/>
    </source>
</evidence>
<evidence type="ECO:0000259" key="15">
    <source>
        <dbReference type="Pfam" id="PF02563"/>
    </source>
</evidence>
<evidence type="ECO:0000256" key="10">
    <source>
        <dbReference type="ARBA" id="ARBA00023114"/>
    </source>
</evidence>
<evidence type="ECO:0000256" key="1">
    <source>
        <dbReference type="ARBA" id="ARBA00004571"/>
    </source>
</evidence>
<evidence type="ECO:0000256" key="4">
    <source>
        <dbReference type="ARBA" id="ARBA00022452"/>
    </source>
</evidence>
<evidence type="ECO:0000256" key="14">
    <source>
        <dbReference type="ARBA" id="ARBA00023288"/>
    </source>
</evidence>
<keyword evidence="13" id="KW-0998">Cell outer membrane</keyword>
<keyword evidence="7" id="KW-0732">Signal</keyword>
<dbReference type="Proteomes" id="UP001609186">
    <property type="component" value="Unassembled WGS sequence"/>
</dbReference>
<evidence type="ECO:0000256" key="11">
    <source>
        <dbReference type="ARBA" id="ARBA00023136"/>
    </source>
</evidence>
<proteinExistence type="inferred from homology"/>
<evidence type="ECO:0000256" key="12">
    <source>
        <dbReference type="ARBA" id="ARBA00023139"/>
    </source>
</evidence>
<keyword evidence="12" id="KW-0564">Palmitate</keyword>
<organism evidence="17 18">
    <name type="scientific">Burkholderia semiarida</name>
    <dbReference type="NCBI Taxonomy" id="2843303"/>
    <lineage>
        <taxon>Bacteria</taxon>
        <taxon>Pseudomonadati</taxon>
        <taxon>Pseudomonadota</taxon>
        <taxon>Betaproteobacteria</taxon>
        <taxon>Burkholderiales</taxon>
        <taxon>Burkholderiaceae</taxon>
        <taxon>Burkholderia</taxon>
        <taxon>Burkholderia cepacia complex</taxon>
    </lineage>
</organism>
<evidence type="ECO:0000256" key="5">
    <source>
        <dbReference type="ARBA" id="ARBA00022597"/>
    </source>
</evidence>
<keyword evidence="5" id="KW-0762">Sugar transport</keyword>
<name>A0ABW7LBC5_9BURK</name>
<reference evidence="17 18" key="1">
    <citation type="submission" date="2024-10" db="EMBL/GenBank/DDBJ databases">
        <title>Burkholderia semiarida in Mexico.</title>
        <authorList>
            <person name="Estrada P."/>
        </authorList>
    </citation>
    <scope>NUCLEOTIDE SEQUENCE [LARGE SCALE GENOMIC DNA]</scope>
    <source>
        <strain evidence="17 18">CLM7-1</strain>
    </source>
</reference>
<keyword evidence="10" id="KW-0626">Porin</keyword>
<evidence type="ECO:0000313" key="18">
    <source>
        <dbReference type="Proteomes" id="UP001609186"/>
    </source>
</evidence>
<comment type="subcellular location">
    <subcellularLocation>
        <location evidence="1">Cell outer membrane</location>
        <topology evidence="1">Multi-pass membrane protein</topology>
    </subcellularLocation>
</comment>
<feature type="domain" description="SLBB" evidence="16">
    <location>
        <begin position="195"/>
        <end position="271"/>
    </location>
</feature>
<keyword evidence="18" id="KW-1185">Reference proteome</keyword>
<feature type="domain" description="SLBB" evidence="16">
    <location>
        <begin position="281"/>
        <end position="363"/>
    </location>
</feature>
<comment type="similarity">
    <text evidence="2">Belongs to the BexD/CtrA/VexA family.</text>
</comment>
<keyword evidence="11" id="KW-0472">Membrane</keyword>